<organism evidence="1 2">
    <name type="scientific">Rhodonia placenta</name>
    <dbReference type="NCBI Taxonomy" id="104341"/>
    <lineage>
        <taxon>Eukaryota</taxon>
        <taxon>Fungi</taxon>
        <taxon>Dikarya</taxon>
        <taxon>Basidiomycota</taxon>
        <taxon>Agaricomycotina</taxon>
        <taxon>Agaricomycetes</taxon>
        <taxon>Polyporales</taxon>
        <taxon>Adustoporiaceae</taxon>
        <taxon>Rhodonia</taxon>
    </lineage>
</organism>
<gene>
    <name evidence="1" type="ORF">IEO21_08400</name>
</gene>
<evidence type="ECO:0000313" key="1">
    <source>
        <dbReference type="EMBL" id="KAF9807089.1"/>
    </source>
</evidence>
<sequence>MWNSSWPHQEHLSGKEWKNVGRNVRNKWFKEAEDDSVDWELYEDAGTCINSCIISRSNPKFDLVTNSSLCSSSLGVVVILDFLARSSGRRTVHKPLFF</sequence>
<accession>A0A8H7TYV7</accession>
<evidence type="ECO:0000313" key="2">
    <source>
        <dbReference type="Proteomes" id="UP000639403"/>
    </source>
</evidence>
<name>A0A8H7TYV7_9APHY</name>
<dbReference type="Proteomes" id="UP000639403">
    <property type="component" value="Unassembled WGS sequence"/>
</dbReference>
<dbReference type="AlphaFoldDB" id="A0A8H7TYV7"/>
<reference evidence="1" key="2">
    <citation type="journal article" name="Front. Microbiol.">
        <title>Degradative Capacity of Two Strains of Rhodonia placenta: From Phenotype to Genotype.</title>
        <authorList>
            <person name="Kolle M."/>
            <person name="Horta M.A.C."/>
            <person name="Nowrousian M."/>
            <person name="Ohm R.A."/>
            <person name="Benz J.P."/>
            <person name="Pilgard A."/>
        </authorList>
    </citation>
    <scope>NUCLEOTIDE SEQUENCE</scope>
    <source>
        <strain evidence="1">FPRL280</strain>
    </source>
</reference>
<protein>
    <submittedName>
        <fullName evidence="1">Uncharacterized protein</fullName>
    </submittedName>
</protein>
<dbReference type="EMBL" id="JADOXO010000295">
    <property type="protein sequence ID" value="KAF9807089.1"/>
    <property type="molecule type" value="Genomic_DNA"/>
</dbReference>
<reference evidence="1" key="1">
    <citation type="submission" date="2020-11" db="EMBL/GenBank/DDBJ databases">
        <authorList>
            <person name="Koelle M."/>
            <person name="Horta M.A.C."/>
            <person name="Nowrousian M."/>
            <person name="Ohm R.A."/>
            <person name="Benz P."/>
            <person name="Pilgard A."/>
        </authorList>
    </citation>
    <scope>NUCLEOTIDE SEQUENCE</scope>
    <source>
        <strain evidence="1">FPRL280</strain>
    </source>
</reference>
<comment type="caution">
    <text evidence="1">The sequence shown here is derived from an EMBL/GenBank/DDBJ whole genome shotgun (WGS) entry which is preliminary data.</text>
</comment>
<proteinExistence type="predicted"/>